<dbReference type="PANTHER" id="PTHR43312">
    <property type="entry name" value="D-THREO-ALDOSE 1-DEHYDROGENASE"/>
    <property type="match status" value="1"/>
</dbReference>
<dbReference type="PRINTS" id="PR00069">
    <property type="entry name" value="ALDKETRDTASE"/>
</dbReference>
<dbReference type="Pfam" id="PF00248">
    <property type="entry name" value="Aldo_ket_red"/>
    <property type="match status" value="1"/>
</dbReference>
<dbReference type="RefSeq" id="WP_231003942.1">
    <property type="nucleotide sequence ID" value="NZ_JAJNEC010000005.1"/>
</dbReference>
<sequence>MKKRKLGSTGIEVSEMAFGTVALGLPYGLGIEHESQLLPEDQAIQLLQTALDQGVNFFDTARQYGKSEALLGRAFRQRRQEVIIATKCTHLRRGDHTLPSEKALAAAIERSLEESLDALQTGYVDLLMLHDGDEEIIRHSGIKKIFEQYKKEGVIRATGVSTYTPRETRAVMDSGGWDVVQVPFNLMDQRQAVLFEELEQQGMGVVIRSVLLKGLLSERGQELHPALKEVAQHIAAYAPLMEASGLRLPQLATKFVLSFPQVSSVLVGIDRMEYLREALDTVAGKALEPEFFEQARNAAFKDPDFLNLHNWSVQGWLK</sequence>
<dbReference type="SUPFAM" id="SSF51430">
    <property type="entry name" value="NAD(P)-linked oxidoreductase"/>
    <property type="match status" value="1"/>
</dbReference>
<protein>
    <submittedName>
        <fullName evidence="2">Aldo/keto reductase</fullName>
    </submittedName>
</protein>
<organism evidence="2 3">
    <name type="scientific">Niabella pedocola</name>
    <dbReference type="NCBI Taxonomy" id="1752077"/>
    <lineage>
        <taxon>Bacteria</taxon>
        <taxon>Pseudomonadati</taxon>
        <taxon>Bacteroidota</taxon>
        <taxon>Chitinophagia</taxon>
        <taxon>Chitinophagales</taxon>
        <taxon>Chitinophagaceae</taxon>
        <taxon>Niabella</taxon>
    </lineage>
</organism>
<keyword evidence="3" id="KW-1185">Reference proteome</keyword>
<dbReference type="EMBL" id="JAJNEC010000005">
    <property type="protein sequence ID" value="MCD2422698.1"/>
    <property type="molecule type" value="Genomic_DNA"/>
</dbReference>
<dbReference type="InterPro" id="IPR020471">
    <property type="entry name" value="AKR"/>
</dbReference>
<proteinExistence type="predicted"/>
<evidence type="ECO:0000313" key="3">
    <source>
        <dbReference type="Proteomes" id="UP001199816"/>
    </source>
</evidence>
<dbReference type="PANTHER" id="PTHR43312:SF1">
    <property type="entry name" value="NADP-DEPENDENT OXIDOREDUCTASE DOMAIN-CONTAINING PROTEIN"/>
    <property type="match status" value="1"/>
</dbReference>
<dbReference type="InterPro" id="IPR036812">
    <property type="entry name" value="NAD(P)_OxRdtase_dom_sf"/>
</dbReference>
<accession>A0ABS8PNN5</accession>
<dbReference type="InterPro" id="IPR023210">
    <property type="entry name" value="NADP_OxRdtase_dom"/>
</dbReference>
<reference evidence="2 3" key="1">
    <citation type="submission" date="2021-11" db="EMBL/GenBank/DDBJ databases">
        <title>Genomic of Niabella pedocola.</title>
        <authorList>
            <person name="Wu T."/>
        </authorList>
    </citation>
    <scope>NUCLEOTIDE SEQUENCE [LARGE SCALE GENOMIC DNA]</scope>
    <source>
        <strain evidence="2 3">JCM 31011</strain>
    </source>
</reference>
<dbReference type="Proteomes" id="UP001199816">
    <property type="component" value="Unassembled WGS sequence"/>
</dbReference>
<comment type="caution">
    <text evidence="2">The sequence shown here is derived from an EMBL/GenBank/DDBJ whole genome shotgun (WGS) entry which is preliminary data.</text>
</comment>
<evidence type="ECO:0000259" key="1">
    <source>
        <dbReference type="Pfam" id="PF00248"/>
    </source>
</evidence>
<dbReference type="InterPro" id="IPR053135">
    <property type="entry name" value="AKR2_Oxidoreductase"/>
</dbReference>
<gene>
    <name evidence="2" type="ORF">LQ567_07995</name>
</gene>
<dbReference type="CDD" id="cd19097">
    <property type="entry name" value="AKR_unchar"/>
    <property type="match status" value="1"/>
</dbReference>
<name>A0ABS8PNN5_9BACT</name>
<dbReference type="Gene3D" id="3.20.20.100">
    <property type="entry name" value="NADP-dependent oxidoreductase domain"/>
    <property type="match status" value="1"/>
</dbReference>
<feature type="domain" description="NADP-dependent oxidoreductase" evidence="1">
    <location>
        <begin position="16"/>
        <end position="294"/>
    </location>
</feature>
<evidence type="ECO:0000313" key="2">
    <source>
        <dbReference type="EMBL" id="MCD2422698.1"/>
    </source>
</evidence>